<evidence type="ECO:0000313" key="1">
    <source>
        <dbReference type="EMBL" id="GLH73086.1"/>
    </source>
</evidence>
<keyword evidence="2" id="KW-1185">Reference proteome</keyword>
<comment type="caution">
    <text evidence="1">The sequence shown here is derived from an EMBL/GenBank/DDBJ whole genome shotgun (WGS) entry which is preliminary data.</text>
</comment>
<dbReference type="InterPro" id="IPR036237">
    <property type="entry name" value="Xyl_isomerase-like_sf"/>
</dbReference>
<dbReference type="Gene3D" id="3.20.20.150">
    <property type="entry name" value="Divalent-metal-dependent TIM barrel enzymes"/>
    <property type="match status" value="1"/>
</dbReference>
<dbReference type="EMBL" id="BSDE01000003">
    <property type="protein sequence ID" value="GLH73086.1"/>
    <property type="molecule type" value="Genomic_DNA"/>
</dbReference>
<dbReference type="InterPro" id="IPR007801">
    <property type="entry name" value="MbnB/TglH/ChrH"/>
</dbReference>
<organism evidence="1 2">
    <name type="scientific">Geothrix limicola</name>
    <dbReference type="NCBI Taxonomy" id="2927978"/>
    <lineage>
        <taxon>Bacteria</taxon>
        <taxon>Pseudomonadati</taxon>
        <taxon>Acidobacteriota</taxon>
        <taxon>Holophagae</taxon>
        <taxon>Holophagales</taxon>
        <taxon>Holophagaceae</taxon>
        <taxon>Geothrix</taxon>
    </lineage>
</organism>
<sequence>MTQDRFHGVGLGLRRPHLEEVARREGHGVPFWETCPENVVGDGGRQHRLACAILDRDPVLTHGLTMSVGGYDPWDETYLQDLGDFLLRTGTPWHSEHLCFTRVDANCLHELLPLPFTREAARHTIARARDLQSRLPVPLLLENITYYAELGASDMDEADFISTVLEGADVGWLLDINNVYVNALNFGFDPKAWLSRMPLDRVSQMHIAGHKKFGNLTIDTHGADVIDPVIELMQWTLARLGRPVPVLLERDNHIPDLDALLAERAQIQAAYDAAYDAALASAEARHA</sequence>
<dbReference type="NCBIfam" id="NF003818">
    <property type="entry name" value="PRK05409.1"/>
    <property type="match status" value="1"/>
</dbReference>
<evidence type="ECO:0000313" key="2">
    <source>
        <dbReference type="Proteomes" id="UP001165069"/>
    </source>
</evidence>
<dbReference type="RefSeq" id="WP_285573662.1">
    <property type="nucleotide sequence ID" value="NZ_BSDE01000003.1"/>
</dbReference>
<dbReference type="PANTHER" id="PTHR42194">
    <property type="entry name" value="UPF0276 PROTEIN HI_1600"/>
    <property type="match status" value="1"/>
</dbReference>
<accession>A0ABQ5QF93</accession>
<dbReference type="Pfam" id="PF05114">
    <property type="entry name" value="MbnB_TglH_ChrH"/>
    <property type="match status" value="1"/>
</dbReference>
<reference evidence="1 2" key="1">
    <citation type="journal article" date="2023" name="Antonie Van Leeuwenhoek">
        <title>Mesoterricola silvestris gen. nov., sp. nov., Mesoterricola sediminis sp. nov., Geothrix oryzae sp. nov., Geothrix edaphica sp. nov., Geothrix rubra sp. nov., and Geothrix limicola sp. nov., six novel members of Acidobacteriota isolated from soils.</title>
        <authorList>
            <person name="Itoh H."/>
            <person name="Sugisawa Y."/>
            <person name="Mise K."/>
            <person name="Xu Z."/>
            <person name="Kuniyasu M."/>
            <person name="Ushijima N."/>
            <person name="Kawano K."/>
            <person name="Kobayashi E."/>
            <person name="Shiratori Y."/>
            <person name="Masuda Y."/>
            <person name="Senoo K."/>
        </authorList>
    </citation>
    <scope>NUCLEOTIDE SEQUENCE [LARGE SCALE GENOMIC DNA]</scope>
    <source>
        <strain evidence="1 2">Red804</strain>
    </source>
</reference>
<dbReference type="PANTHER" id="PTHR42194:SF1">
    <property type="entry name" value="UPF0276 PROTEIN HI_1600"/>
    <property type="match status" value="1"/>
</dbReference>
<dbReference type="Proteomes" id="UP001165069">
    <property type="component" value="Unassembled WGS sequence"/>
</dbReference>
<proteinExistence type="predicted"/>
<gene>
    <name evidence="1" type="ORF">GETHLI_15880</name>
</gene>
<protein>
    <submittedName>
        <fullName evidence="1">UPF0276 protein</fullName>
    </submittedName>
</protein>
<name>A0ABQ5QF93_9BACT</name>
<dbReference type="SUPFAM" id="SSF51658">
    <property type="entry name" value="Xylose isomerase-like"/>
    <property type="match status" value="1"/>
</dbReference>